<proteinExistence type="predicted"/>
<keyword evidence="2" id="KW-1185">Reference proteome</keyword>
<protein>
    <submittedName>
        <fullName evidence="1">Uncharacterized protein</fullName>
    </submittedName>
</protein>
<name>A0A286DRL6_9GAMM</name>
<dbReference type="EMBL" id="OCMY01000003">
    <property type="protein sequence ID" value="SOD61306.1"/>
    <property type="molecule type" value="Genomic_DNA"/>
</dbReference>
<sequence length="71" mass="8022">MLFCQYVLHDIVFKPPCLWISRLIVEGALDNFLAISLMLIFATSPLDISSLSSGERDSRCRFRVGGRYPSV</sequence>
<dbReference type="AlphaFoldDB" id="A0A286DRL6"/>
<organism evidence="1 2">
    <name type="scientific">Candidatus Pantoea floridensis</name>
    <dbReference type="NCBI Taxonomy" id="1938870"/>
    <lineage>
        <taxon>Bacteria</taxon>
        <taxon>Pseudomonadati</taxon>
        <taxon>Pseudomonadota</taxon>
        <taxon>Gammaproteobacteria</taxon>
        <taxon>Enterobacterales</taxon>
        <taxon>Erwiniaceae</taxon>
        <taxon>Pantoea</taxon>
    </lineage>
</organism>
<reference evidence="2" key="1">
    <citation type="submission" date="2017-09" db="EMBL/GenBank/DDBJ databases">
        <authorList>
            <person name="Varghese N."/>
            <person name="Submissions S."/>
        </authorList>
    </citation>
    <scope>NUCLEOTIDE SEQUENCE [LARGE SCALE GENOMIC DNA]</scope>
    <source>
        <strain evidence="2">JKS000234</strain>
    </source>
</reference>
<dbReference type="Proteomes" id="UP000219271">
    <property type="component" value="Unassembled WGS sequence"/>
</dbReference>
<evidence type="ECO:0000313" key="1">
    <source>
        <dbReference type="EMBL" id="SOD61306.1"/>
    </source>
</evidence>
<gene>
    <name evidence="1" type="ORF">SAMN06273570_5078</name>
</gene>
<evidence type="ECO:0000313" key="2">
    <source>
        <dbReference type="Proteomes" id="UP000219271"/>
    </source>
</evidence>
<accession>A0A286DRL6</accession>